<dbReference type="Pfam" id="PF13456">
    <property type="entry name" value="RVT_3"/>
    <property type="match status" value="1"/>
</dbReference>
<accession>A0A5J9UQ12</accession>
<comment type="similarity">
    <text evidence="1 3">Belongs to the sulfotransferase 1 family.</text>
</comment>
<dbReference type="CDD" id="cd06222">
    <property type="entry name" value="RNase_H_like"/>
    <property type="match status" value="1"/>
</dbReference>
<gene>
    <name evidence="6" type="ORF">EJB05_27854</name>
</gene>
<dbReference type="InterPro" id="IPR027417">
    <property type="entry name" value="P-loop_NTPase"/>
</dbReference>
<reference evidence="6 7" key="1">
    <citation type="journal article" date="2019" name="Sci. Rep.">
        <title>A high-quality genome of Eragrostis curvula grass provides insights into Poaceae evolution and supports new strategies to enhance forage quality.</title>
        <authorList>
            <person name="Carballo J."/>
            <person name="Santos B.A.C.M."/>
            <person name="Zappacosta D."/>
            <person name="Garbus I."/>
            <person name="Selva J.P."/>
            <person name="Gallo C.A."/>
            <person name="Diaz A."/>
            <person name="Albertini E."/>
            <person name="Caccamo M."/>
            <person name="Echenique V."/>
        </authorList>
    </citation>
    <scope>NUCLEOTIDE SEQUENCE [LARGE SCALE GENOMIC DNA]</scope>
    <source>
        <strain evidence="7">cv. Victoria</strain>
        <tissue evidence="6">Leaf</tissue>
    </source>
</reference>
<keyword evidence="2 3" id="KW-0808">Transferase</keyword>
<comment type="caution">
    <text evidence="6">The sequence shown here is derived from an EMBL/GenBank/DDBJ whole genome shotgun (WGS) entry which is preliminary data.</text>
</comment>
<dbReference type="Pfam" id="PF00685">
    <property type="entry name" value="Sulfotransfer_1"/>
    <property type="match status" value="1"/>
</dbReference>
<dbReference type="EC" id="2.8.2.-" evidence="3"/>
<dbReference type="EMBL" id="RWGY01000013">
    <property type="protein sequence ID" value="TVU25361.1"/>
    <property type="molecule type" value="Genomic_DNA"/>
</dbReference>
<dbReference type="InterPro" id="IPR044730">
    <property type="entry name" value="RNase_H-like_dom_plant"/>
</dbReference>
<keyword evidence="7" id="KW-1185">Reference proteome</keyword>
<dbReference type="Gene3D" id="3.40.50.300">
    <property type="entry name" value="P-loop containing nucleotide triphosphate hydrolases"/>
    <property type="match status" value="1"/>
</dbReference>
<proteinExistence type="inferred from homology"/>
<evidence type="ECO:0000313" key="6">
    <source>
        <dbReference type="EMBL" id="TVU25361.1"/>
    </source>
</evidence>
<evidence type="ECO:0000313" key="7">
    <source>
        <dbReference type="Proteomes" id="UP000324897"/>
    </source>
</evidence>
<dbReference type="AlphaFoldDB" id="A0A5J9UQ12"/>
<dbReference type="InterPro" id="IPR036397">
    <property type="entry name" value="RNaseH_sf"/>
</dbReference>
<dbReference type="SUPFAM" id="SSF53098">
    <property type="entry name" value="Ribonuclease H-like"/>
    <property type="match status" value="1"/>
</dbReference>
<dbReference type="Proteomes" id="UP000324897">
    <property type="component" value="Chromosome 2"/>
</dbReference>
<dbReference type="OrthoDB" id="205623at2759"/>
<dbReference type="Gramene" id="TVU25361">
    <property type="protein sequence ID" value="TVU25361"/>
    <property type="gene ID" value="EJB05_27854"/>
</dbReference>
<protein>
    <recommendedName>
        <fullName evidence="3">Sulfotransferase</fullName>
        <ecNumber evidence="3">2.8.2.-</ecNumber>
    </recommendedName>
</protein>
<evidence type="ECO:0000256" key="3">
    <source>
        <dbReference type="RuleBase" id="RU361155"/>
    </source>
</evidence>
<evidence type="ECO:0000256" key="2">
    <source>
        <dbReference type="ARBA" id="ARBA00022679"/>
    </source>
</evidence>
<dbReference type="GO" id="GO:0008146">
    <property type="term" value="F:sulfotransferase activity"/>
    <property type="evidence" value="ECO:0007669"/>
    <property type="project" value="InterPro"/>
</dbReference>
<organism evidence="6 7">
    <name type="scientific">Eragrostis curvula</name>
    <name type="common">weeping love grass</name>
    <dbReference type="NCBI Taxonomy" id="38414"/>
    <lineage>
        <taxon>Eukaryota</taxon>
        <taxon>Viridiplantae</taxon>
        <taxon>Streptophyta</taxon>
        <taxon>Embryophyta</taxon>
        <taxon>Tracheophyta</taxon>
        <taxon>Spermatophyta</taxon>
        <taxon>Magnoliopsida</taxon>
        <taxon>Liliopsida</taxon>
        <taxon>Poales</taxon>
        <taxon>Poaceae</taxon>
        <taxon>PACMAD clade</taxon>
        <taxon>Chloridoideae</taxon>
        <taxon>Eragrostideae</taxon>
        <taxon>Eragrostidinae</taxon>
        <taxon>Eragrostis</taxon>
    </lineage>
</organism>
<evidence type="ECO:0000259" key="4">
    <source>
        <dbReference type="Pfam" id="PF00685"/>
    </source>
</evidence>
<dbReference type="Gene3D" id="3.30.420.10">
    <property type="entry name" value="Ribonuclease H-like superfamily/Ribonuclease H"/>
    <property type="match status" value="1"/>
</dbReference>
<dbReference type="InterPro" id="IPR002156">
    <property type="entry name" value="RNaseH_domain"/>
</dbReference>
<feature type="domain" description="Sulfotransferase" evidence="4">
    <location>
        <begin position="199"/>
        <end position="474"/>
    </location>
</feature>
<dbReference type="GO" id="GO:0004523">
    <property type="term" value="F:RNA-DNA hybrid ribonuclease activity"/>
    <property type="evidence" value="ECO:0007669"/>
    <property type="project" value="InterPro"/>
</dbReference>
<feature type="non-terminal residue" evidence="6">
    <location>
        <position position="1"/>
    </location>
</feature>
<evidence type="ECO:0000256" key="1">
    <source>
        <dbReference type="ARBA" id="ARBA00005771"/>
    </source>
</evidence>
<dbReference type="InterPro" id="IPR000863">
    <property type="entry name" value="Sulfotransferase_dom"/>
</dbReference>
<dbReference type="SUPFAM" id="SSF52540">
    <property type="entry name" value="P-loop containing nucleoside triphosphate hydrolases"/>
    <property type="match status" value="1"/>
</dbReference>
<dbReference type="PANTHER" id="PTHR11783">
    <property type="entry name" value="SULFOTRANSFERASE SULT"/>
    <property type="match status" value="1"/>
</dbReference>
<name>A0A5J9UQ12_9POAL</name>
<evidence type="ECO:0000259" key="5">
    <source>
        <dbReference type="Pfam" id="PF13456"/>
    </source>
</evidence>
<dbReference type="GO" id="GO:0003676">
    <property type="term" value="F:nucleic acid binding"/>
    <property type="evidence" value="ECO:0007669"/>
    <property type="project" value="InterPro"/>
</dbReference>
<feature type="domain" description="RNase H type-1" evidence="5">
    <location>
        <begin position="5"/>
        <end position="112"/>
    </location>
</feature>
<sequence>MTKINVDAAISKNSGIAAAAAIARDETGVFQGASVLVVSGMLNPETMEAVACREGLALAEDLVLRKIRLASDCLNVVKAIHGDGLEPYGHIVREIKARSTAFACFDVVHESRGWRSIHSFCGRATTMAPPTDDDGVDGQSLTVASAVANADMSKLIPSSLPLETRCPPFPLRQLAGFWLPEMIIPGVAAVHARFEPRHDDVFLASFPKSGTTWLKALAFATLHRGRHPPSDPEHPLRRGSQHECVRFFELAFALAGDSKDDVFAAFPSPRVLATHLPYHLLPERVVSGSGGCRVVYVCRDPKDALVSGWHFTLKTMASASSSTAAAGDAPPRSPYTIEEAFELFCEGRCVGGPQWLHVLGYWEASRRWPDKVLFLRYEEMLLDPSGNVRRLAEFLSCPFSGEEEAAGTVGAVVELCSLDSLRRAKASRDATTELAIDHGHFFRKGAAGDWRNHLSPEMAARLDGVVAAALHGSGLTFGAAAAAENSA</sequence>
<dbReference type="InterPro" id="IPR012337">
    <property type="entry name" value="RNaseH-like_sf"/>
</dbReference>